<dbReference type="EMBL" id="ML986486">
    <property type="protein sequence ID" value="KAF2279578.1"/>
    <property type="molecule type" value="Genomic_DNA"/>
</dbReference>
<feature type="compositionally biased region" description="Pro residues" evidence="5">
    <location>
        <begin position="58"/>
        <end position="99"/>
    </location>
</feature>
<comment type="similarity">
    <text evidence="1 4">Belongs to the annexin family.</text>
</comment>
<dbReference type="GO" id="GO:0005634">
    <property type="term" value="C:nucleus"/>
    <property type="evidence" value="ECO:0007669"/>
    <property type="project" value="TreeGrafter"/>
</dbReference>
<dbReference type="InterPro" id="IPR018252">
    <property type="entry name" value="Annexin_repeat_CS"/>
</dbReference>
<comment type="domain">
    <text evidence="4">A pair of annexin repeats may form one binding site for calcium and phospholipid.</text>
</comment>
<keyword evidence="7" id="KW-1185">Reference proteome</keyword>
<gene>
    <name evidence="6" type="ORF">EI97DRAFT_464804</name>
</gene>
<dbReference type="Gene3D" id="1.10.220.10">
    <property type="entry name" value="Annexin"/>
    <property type="match status" value="4"/>
</dbReference>
<keyword evidence="4" id="KW-0106">Calcium</keyword>
<dbReference type="SUPFAM" id="SSF47874">
    <property type="entry name" value="Annexin"/>
    <property type="match status" value="1"/>
</dbReference>
<dbReference type="Proteomes" id="UP000800097">
    <property type="component" value="Unassembled WGS sequence"/>
</dbReference>
<feature type="compositionally biased region" description="Low complexity" evidence="5">
    <location>
        <begin position="42"/>
        <end position="57"/>
    </location>
</feature>
<dbReference type="RefSeq" id="XP_033657117.1">
    <property type="nucleotide sequence ID" value="XM_033801437.1"/>
</dbReference>
<dbReference type="PRINTS" id="PR01813">
    <property type="entry name" value="ANNEXINFUNGI"/>
</dbReference>
<dbReference type="PANTHER" id="PTHR10502:SF102">
    <property type="entry name" value="ANNEXIN B11"/>
    <property type="match status" value="1"/>
</dbReference>
<feature type="compositionally biased region" description="Low complexity" evidence="5">
    <location>
        <begin position="125"/>
        <end position="135"/>
    </location>
</feature>
<keyword evidence="3 4" id="KW-0041">Annexin</keyword>
<dbReference type="GeneID" id="54554612"/>
<dbReference type="PANTHER" id="PTHR10502">
    <property type="entry name" value="ANNEXIN"/>
    <property type="match status" value="1"/>
</dbReference>
<dbReference type="GO" id="GO:0005509">
    <property type="term" value="F:calcium ion binding"/>
    <property type="evidence" value="ECO:0007669"/>
    <property type="project" value="InterPro"/>
</dbReference>
<dbReference type="InterPro" id="IPR018502">
    <property type="entry name" value="Annexin_repeat"/>
</dbReference>
<sequence>MSYPNNQQYPAPGGPPPPQQGYGQPPAGQYPPGQYPPPSYPPQQQAWGAPPNQQYPPQGYPPQQYPPPQQPYGQPPQGQYPPPQGQYGAPPPGQYPPPQQQWGQPPAGYGSPAPPPGQYPPQGYPPQQQQQQYYGAPPPGQYGGYPTQAIPPSPGYGPAPQNINVTAQVEGLYKAMKGFGTNEKQLIAILPKLDPIQVNAVRAQYNQRYHEDLIKRLESETSGNFEDALVQIARGPLLSDVWNLRAAMKGMGTKESVLNDVLIGRSNADINAIKREYQQVHGRSLEGDLRSDLSAATEQMFIMIVSAQRSEEVDPVNPQQVERDVAELQGAFGNFMTKNSVKACQILTSRSDAQIRAIAQRYEQQYGQPFVKTLKRTFDGHMEQALLLLVARAQNRALSDAEQLEDAMAGLGTNDTLLIQRVVRAHWDKQHMQRVRSEYQRRYGKDLVKRIKGETRGDYEKTLVACVE</sequence>
<feature type="region of interest" description="Disordered" evidence="5">
    <location>
        <begin position="1"/>
        <end position="162"/>
    </location>
</feature>
<evidence type="ECO:0000256" key="3">
    <source>
        <dbReference type="ARBA" id="ARBA00023216"/>
    </source>
</evidence>
<dbReference type="GO" id="GO:0005544">
    <property type="term" value="F:calcium-dependent phospholipid binding"/>
    <property type="evidence" value="ECO:0007669"/>
    <property type="project" value="UniProtKB-KW"/>
</dbReference>
<organism evidence="6 7">
    <name type="scientific">Westerdykella ornata</name>
    <dbReference type="NCBI Taxonomy" id="318751"/>
    <lineage>
        <taxon>Eukaryota</taxon>
        <taxon>Fungi</taxon>
        <taxon>Dikarya</taxon>
        <taxon>Ascomycota</taxon>
        <taxon>Pezizomycotina</taxon>
        <taxon>Dothideomycetes</taxon>
        <taxon>Pleosporomycetidae</taxon>
        <taxon>Pleosporales</taxon>
        <taxon>Sporormiaceae</taxon>
        <taxon>Westerdykella</taxon>
    </lineage>
</organism>
<protein>
    <recommendedName>
        <fullName evidence="4">Annexin</fullName>
    </recommendedName>
</protein>
<evidence type="ECO:0000256" key="2">
    <source>
        <dbReference type="ARBA" id="ARBA00022737"/>
    </source>
</evidence>
<keyword evidence="2 4" id="KW-0677">Repeat</keyword>
<proteinExistence type="inferred from homology"/>
<dbReference type="GO" id="GO:0012506">
    <property type="term" value="C:vesicle membrane"/>
    <property type="evidence" value="ECO:0007669"/>
    <property type="project" value="TreeGrafter"/>
</dbReference>
<dbReference type="PRINTS" id="PR00196">
    <property type="entry name" value="ANNEXIN"/>
</dbReference>
<dbReference type="FunFam" id="1.10.220.10:FF:000005">
    <property type="entry name" value="Annexin"/>
    <property type="match status" value="1"/>
</dbReference>
<dbReference type="InterPro" id="IPR001464">
    <property type="entry name" value="Annexin"/>
</dbReference>
<feature type="compositionally biased region" description="Low complexity" evidence="5">
    <location>
        <begin position="20"/>
        <end position="32"/>
    </location>
</feature>
<dbReference type="PROSITE" id="PS00223">
    <property type="entry name" value="ANNEXIN_1"/>
    <property type="match status" value="1"/>
</dbReference>
<evidence type="ECO:0000256" key="1">
    <source>
        <dbReference type="ARBA" id="ARBA00007831"/>
    </source>
</evidence>
<keyword evidence="4" id="KW-0111">Calcium/phospholipid-binding</keyword>
<evidence type="ECO:0000256" key="4">
    <source>
        <dbReference type="RuleBase" id="RU003540"/>
    </source>
</evidence>
<dbReference type="SMART" id="SM00335">
    <property type="entry name" value="ANX"/>
    <property type="match status" value="4"/>
</dbReference>
<evidence type="ECO:0000313" key="7">
    <source>
        <dbReference type="Proteomes" id="UP000800097"/>
    </source>
</evidence>
<dbReference type="GO" id="GO:0005737">
    <property type="term" value="C:cytoplasm"/>
    <property type="evidence" value="ECO:0007669"/>
    <property type="project" value="TreeGrafter"/>
</dbReference>
<dbReference type="InterPro" id="IPR037104">
    <property type="entry name" value="Annexin_sf"/>
</dbReference>
<accession>A0A6A6JUT5</accession>
<reference evidence="6" key="1">
    <citation type="journal article" date="2020" name="Stud. Mycol.">
        <title>101 Dothideomycetes genomes: a test case for predicting lifestyles and emergence of pathogens.</title>
        <authorList>
            <person name="Haridas S."/>
            <person name="Albert R."/>
            <person name="Binder M."/>
            <person name="Bloem J."/>
            <person name="Labutti K."/>
            <person name="Salamov A."/>
            <person name="Andreopoulos B."/>
            <person name="Baker S."/>
            <person name="Barry K."/>
            <person name="Bills G."/>
            <person name="Bluhm B."/>
            <person name="Cannon C."/>
            <person name="Castanera R."/>
            <person name="Culley D."/>
            <person name="Daum C."/>
            <person name="Ezra D."/>
            <person name="Gonzalez J."/>
            <person name="Henrissat B."/>
            <person name="Kuo A."/>
            <person name="Liang C."/>
            <person name="Lipzen A."/>
            <person name="Lutzoni F."/>
            <person name="Magnuson J."/>
            <person name="Mondo S."/>
            <person name="Nolan M."/>
            <person name="Ohm R."/>
            <person name="Pangilinan J."/>
            <person name="Park H.-J."/>
            <person name="Ramirez L."/>
            <person name="Alfaro M."/>
            <person name="Sun H."/>
            <person name="Tritt A."/>
            <person name="Yoshinaga Y."/>
            <person name="Zwiers L.-H."/>
            <person name="Turgeon B."/>
            <person name="Goodwin S."/>
            <person name="Spatafora J."/>
            <person name="Crous P."/>
            <person name="Grigoriev I."/>
        </authorList>
    </citation>
    <scope>NUCLEOTIDE SEQUENCE</scope>
    <source>
        <strain evidence="6">CBS 379.55</strain>
    </source>
</reference>
<dbReference type="OrthoDB" id="37886at2759"/>
<dbReference type="InterPro" id="IPR009117">
    <property type="entry name" value="ANX14"/>
</dbReference>
<feature type="compositionally biased region" description="Pro residues" evidence="5">
    <location>
        <begin position="112"/>
        <end position="124"/>
    </location>
</feature>
<evidence type="ECO:0000313" key="6">
    <source>
        <dbReference type="EMBL" id="KAF2279578.1"/>
    </source>
</evidence>
<name>A0A6A6JUT5_WESOR</name>
<dbReference type="PROSITE" id="PS51897">
    <property type="entry name" value="ANNEXIN_2"/>
    <property type="match status" value="4"/>
</dbReference>
<evidence type="ECO:0000256" key="5">
    <source>
        <dbReference type="SAM" id="MobiDB-lite"/>
    </source>
</evidence>
<feature type="compositionally biased region" description="Low complexity" evidence="5">
    <location>
        <begin position="100"/>
        <end position="111"/>
    </location>
</feature>
<dbReference type="GO" id="GO:0005886">
    <property type="term" value="C:plasma membrane"/>
    <property type="evidence" value="ECO:0007669"/>
    <property type="project" value="TreeGrafter"/>
</dbReference>
<dbReference type="GO" id="GO:0001786">
    <property type="term" value="F:phosphatidylserine binding"/>
    <property type="evidence" value="ECO:0007669"/>
    <property type="project" value="TreeGrafter"/>
</dbReference>
<dbReference type="Pfam" id="PF00191">
    <property type="entry name" value="Annexin"/>
    <property type="match status" value="4"/>
</dbReference>
<dbReference type="AlphaFoldDB" id="A0A6A6JUT5"/>